<dbReference type="AlphaFoldDB" id="A0A1B6EVR5"/>
<name>A0A1B6EVR5_9HEMI</name>
<dbReference type="EMBL" id="GECZ01027732">
    <property type="protein sequence ID" value="JAS42037.1"/>
    <property type="molecule type" value="Transcribed_RNA"/>
</dbReference>
<gene>
    <name evidence="1" type="ORF">g.871</name>
</gene>
<evidence type="ECO:0000313" key="1">
    <source>
        <dbReference type="EMBL" id="JAS42037.1"/>
    </source>
</evidence>
<protein>
    <submittedName>
        <fullName evidence="1">Uncharacterized protein</fullName>
    </submittedName>
</protein>
<proteinExistence type="predicted"/>
<feature type="non-terminal residue" evidence="1">
    <location>
        <position position="220"/>
    </location>
</feature>
<organism evidence="1">
    <name type="scientific">Cuerna arida</name>
    <dbReference type="NCBI Taxonomy" id="1464854"/>
    <lineage>
        <taxon>Eukaryota</taxon>
        <taxon>Metazoa</taxon>
        <taxon>Ecdysozoa</taxon>
        <taxon>Arthropoda</taxon>
        <taxon>Hexapoda</taxon>
        <taxon>Insecta</taxon>
        <taxon>Pterygota</taxon>
        <taxon>Neoptera</taxon>
        <taxon>Paraneoptera</taxon>
        <taxon>Hemiptera</taxon>
        <taxon>Auchenorrhyncha</taxon>
        <taxon>Membracoidea</taxon>
        <taxon>Cicadellidae</taxon>
        <taxon>Cicadellinae</taxon>
        <taxon>Proconiini</taxon>
        <taxon>Cuerna</taxon>
    </lineage>
</organism>
<feature type="non-terminal residue" evidence="1">
    <location>
        <position position="1"/>
    </location>
</feature>
<accession>A0A1B6EVR5</accession>
<reference evidence="1" key="1">
    <citation type="submission" date="2015-11" db="EMBL/GenBank/DDBJ databases">
        <title>De novo transcriptome assembly of four potential Pierce s Disease insect vectors from Arizona vineyards.</title>
        <authorList>
            <person name="Tassone E.E."/>
        </authorList>
    </citation>
    <scope>NUCLEOTIDE SEQUENCE</scope>
</reference>
<sequence>KTSIIEAGISDHTAQLVTAQFKVHNNPSSFFQRQLKKENINTLRALLENEDWKDVYNSQTADDAYNGFLATLTMVMDAACPVVKTKSKLKSKNKTFMDKKALDLKTEYLKCLDKYRTTGSNQDKAKTAKAKKDYDLHLKMLRQQASADYIIKSENKSKAVWQIINSERKEDKKQKTQLKLEVDGQELSSPRVVAEHFNHFFINIADKTLAANQRHSKTNN</sequence>